<feature type="non-terminal residue" evidence="2">
    <location>
        <position position="1"/>
    </location>
</feature>
<feature type="compositionally biased region" description="Basic and acidic residues" evidence="1">
    <location>
        <begin position="133"/>
        <end position="147"/>
    </location>
</feature>
<feature type="compositionally biased region" description="Basic residues" evidence="1">
    <location>
        <begin position="47"/>
        <end position="56"/>
    </location>
</feature>
<dbReference type="GO" id="GO:0016746">
    <property type="term" value="F:acyltransferase activity"/>
    <property type="evidence" value="ECO:0007669"/>
    <property type="project" value="UniProtKB-KW"/>
</dbReference>
<dbReference type="EC" id="2.3.1.190" evidence="2"/>
<keyword evidence="2" id="KW-0012">Acyltransferase</keyword>
<keyword evidence="2" id="KW-0808">Transferase</keyword>
<feature type="compositionally biased region" description="Basic residues" evidence="1">
    <location>
        <begin position="255"/>
        <end position="269"/>
    </location>
</feature>
<feature type="region of interest" description="Disordered" evidence="1">
    <location>
        <begin position="124"/>
        <end position="322"/>
    </location>
</feature>
<dbReference type="EMBL" id="CADCTP010000033">
    <property type="protein sequence ID" value="CAA9218741.1"/>
    <property type="molecule type" value="Genomic_DNA"/>
</dbReference>
<protein>
    <submittedName>
        <fullName evidence="2">Acetoin dehydrogenase E1 component beta-subunit</fullName>
        <ecNumber evidence="2">2.3.1.190</ecNumber>
    </submittedName>
</protein>
<name>A0A6J4HA12_9ACTN</name>
<feature type="compositionally biased region" description="Low complexity" evidence="1">
    <location>
        <begin position="280"/>
        <end position="296"/>
    </location>
</feature>
<feature type="compositionally biased region" description="Low complexity" evidence="1">
    <location>
        <begin position="1"/>
        <end position="13"/>
    </location>
</feature>
<evidence type="ECO:0000256" key="1">
    <source>
        <dbReference type="SAM" id="MobiDB-lite"/>
    </source>
</evidence>
<dbReference type="AlphaFoldDB" id="A0A6J4HA12"/>
<feature type="compositionally biased region" description="Low complexity" evidence="1">
    <location>
        <begin position="70"/>
        <end position="90"/>
    </location>
</feature>
<reference evidence="2" key="1">
    <citation type="submission" date="2020-02" db="EMBL/GenBank/DDBJ databases">
        <authorList>
            <person name="Meier V. D."/>
        </authorList>
    </citation>
    <scope>NUCLEOTIDE SEQUENCE</scope>
    <source>
        <strain evidence="2">AVDCRST_MAG41</strain>
    </source>
</reference>
<proteinExistence type="predicted"/>
<feature type="region of interest" description="Disordered" evidence="1">
    <location>
        <begin position="1"/>
        <end position="112"/>
    </location>
</feature>
<sequence length="322" mass="32286">GRGGAVVPAGAEPGARRRDGPGPGRLPVRRGRRARRLRADRRPAAPVRRRPGRRHAAVGAGVHQHGDGCGAVRAAAGGGVPDPVAAVPDPGADRQPGAQVLPDDRRAVLGAGDLRRPRVRLAGRLGRSALRPPVRDVRAPGDQDRGPVLRRGRVRAAGLGDPGPGPGGGLRAGRGDGDPGRADGPAAAGAARRRPGAPGGHRRDRGGDRAPGAGRAGGGRAAGRRGVDRGLRPPHAAPVRLGRAAGLAGADRAAGRRGRLQPVLRHRGRGARDRGGGDDAAGAAEAGDPAGRCGAAVRGGAGPGRPARRRRPGGRGPRGAEV</sequence>
<feature type="compositionally biased region" description="Basic residues" evidence="1">
    <location>
        <begin position="191"/>
        <end position="204"/>
    </location>
</feature>
<accession>A0A6J4HA12</accession>
<gene>
    <name evidence="2" type="ORF">AVDCRST_MAG41-370</name>
</gene>
<evidence type="ECO:0000313" key="2">
    <source>
        <dbReference type="EMBL" id="CAA9218741.1"/>
    </source>
</evidence>
<feature type="compositionally biased region" description="Basic residues" evidence="1">
    <location>
        <begin position="27"/>
        <end position="39"/>
    </location>
</feature>
<feature type="compositionally biased region" description="Low complexity" evidence="1">
    <location>
        <begin position="240"/>
        <end position="252"/>
    </location>
</feature>
<feature type="non-terminal residue" evidence="2">
    <location>
        <position position="322"/>
    </location>
</feature>
<organism evidence="2">
    <name type="scientific">uncultured Mycobacteriales bacterium</name>
    <dbReference type="NCBI Taxonomy" id="581187"/>
    <lineage>
        <taxon>Bacteria</taxon>
        <taxon>Bacillati</taxon>
        <taxon>Actinomycetota</taxon>
        <taxon>Actinomycetes</taxon>
        <taxon>Mycobacteriales</taxon>
        <taxon>environmental samples</taxon>
    </lineage>
</organism>
<feature type="compositionally biased region" description="Gly residues" evidence="1">
    <location>
        <begin position="160"/>
        <end position="172"/>
    </location>
</feature>